<protein>
    <recommendedName>
        <fullName evidence="4">Nephrocystin 3-like N-terminal domain-containing protein</fullName>
    </recommendedName>
</protein>
<dbReference type="CDD" id="cd00200">
    <property type="entry name" value="WD40"/>
    <property type="match status" value="2"/>
</dbReference>
<comment type="caution">
    <text evidence="5">The sequence shown here is derived from an EMBL/GenBank/DDBJ whole genome shotgun (WGS) entry which is preliminary data.</text>
</comment>
<feature type="repeat" description="WD" evidence="3">
    <location>
        <begin position="1213"/>
        <end position="1254"/>
    </location>
</feature>
<feature type="repeat" description="WD" evidence="3">
    <location>
        <begin position="1170"/>
        <end position="1211"/>
    </location>
</feature>
<feature type="repeat" description="WD" evidence="3">
    <location>
        <begin position="905"/>
        <end position="935"/>
    </location>
</feature>
<dbReference type="PROSITE" id="PS00678">
    <property type="entry name" value="WD_REPEATS_1"/>
    <property type="match status" value="7"/>
</dbReference>
<accession>M5CG97</accession>
<organism evidence="5 6">
    <name type="scientific">Thanatephorus cucumeris (strain AG1-IB / isolate 7/3/14)</name>
    <name type="common">Lettuce bottom rot fungus</name>
    <name type="synonym">Rhizoctonia solani</name>
    <dbReference type="NCBI Taxonomy" id="1108050"/>
    <lineage>
        <taxon>Eukaryota</taxon>
        <taxon>Fungi</taxon>
        <taxon>Dikarya</taxon>
        <taxon>Basidiomycota</taxon>
        <taxon>Agaricomycotina</taxon>
        <taxon>Agaricomycetes</taxon>
        <taxon>Cantharellales</taxon>
        <taxon>Ceratobasidiaceae</taxon>
        <taxon>Rhizoctonia</taxon>
        <taxon>Rhizoctonia solani AG-1</taxon>
    </lineage>
</organism>
<proteinExistence type="predicted"/>
<dbReference type="InterPro" id="IPR001680">
    <property type="entry name" value="WD40_rpt"/>
</dbReference>
<feature type="repeat" description="WD" evidence="3">
    <location>
        <begin position="1340"/>
        <end position="1381"/>
    </location>
</feature>
<evidence type="ECO:0000259" key="4">
    <source>
        <dbReference type="Pfam" id="PF24883"/>
    </source>
</evidence>
<feature type="repeat" description="WD" evidence="3">
    <location>
        <begin position="991"/>
        <end position="1025"/>
    </location>
</feature>
<evidence type="ECO:0000256" key="3">
    <source>
        <dbReference type="PROSITE-ProRule" id="PRU00221"/>
    </source>
</evidence>
<dbReference type="Gene3D" id="2.130.10.10">
    <property type="entry name" value="YVTN repeat-like/Quinoprotein amine dehydrogenase"/>
    <property type="match status" value="6"/>
</dbReference>
<feature type="repeat" description="WD" evidence="3">
    <location>
        <begin position="948"/>
        <end position="989"/>
    </location>
</feature>
<sequence length="1552" mass="170228">MVHSIVFKRCFAEISASHVSPSSEISFRLCKSVKDKPRYFSYPPVIISELDEETGEAIMELPTAAWIVTIKSLTPVVAEYQFPEEIKIFNAIHGSYFDLEPNATLKYLFKNVLTFANIVAEARPESTAKISFLIYMNAWKLIDQQDQLDDSIRAILHGLTRIRDLTEIAGQASTETLASSIEQAKEPIKGILALLEDMSVYIIDRYTTNSLAHIPAEDTEPNSEHDVEVYMNSLEELQKTFFASWSPIVSGTNDLAHMDDEQLDGSQHNNQGLIDEPTRIIDPYTMLSLLRPMDPSGYDPHRACIDGTREVVLSKIMTWTQNRDTSEKLMWICGQIGMGKTAIATSLCQRLDKTQALAGSFFCQRDDPSLSDPLRMINNLVHDIALRCPAYAEQVAYAIRANRTLCSSHLGLRYEGLIKAPLEKLKSLRMRTTLVVVIDGLDECGDHESQQHVLQLVYNMSRLVPWLKVVITARPTGNLQDIFQSLCVDEQVLHLQTYDAASDIHTYVRAKLGRRAHQEQWPANSIEGLCDLAEGVFIWAATAVKYLAKSNFPALPRLQKVLSNRKSVVTDSLDSVYMKALKGIIDDVDPEVKAIYLRCIGAILATSGREPLSIPDLQYLLLVAGDLDQLTLELIIQNLAPLLLQVGGNRLRVYHTSFQDFIASPVRSGEYHIQLDKYEADPAACCLRVMQRDLRFNICKLETSHLLNSEVSDLGHRIQSNIPPALQYACVHWIDHFISSPNEALVEMLKQLMEGPQVMYWIEVLSLLGRMDVAVAGLSKLAELQLDKLNSWNTIASWAKDARRFVLTFYSTINASTPHLYISALAFAPGKSLTAQRMRRHFPNTISIAGSAGSGWHPCVKAITHIQDVQSFSLFPDASKAAVGYPNGSLGIWDMQTGNPIGEILVGHQDSVTCAAVSSDGDLVASGSYDTTVRVHSMSGSLKSRQVLAGHSGPVHTVAFSPDSTLLASGSMDKTIHLWDARSFRPVRGPYAGHSSRVTCVEFSRDGTKLVSGSWDKTIRIWSVDLGGQQLANNPLVISGHSDLITHVVFSPDGSKIVSGSTDGTLWMWNTNNGTKVQSETSTAKHSDTVTSISCSPDGRYVASASINGEIKVHDANTLEPIGYSFGHSKAISGLGFVPNSSYLVSGSADTTSRVWQISALPKSMAITPFVGHSSSINSISLSKDGTRLISGSGDNTLRMWDAQTGAQIGSPFTGHSSYVYGVAISPYATRVVSGSFDNSLKLWDTATHAAIHSYQHTHTIYCVALSPDGALIAFGSSDSKVYLWEVAGWKIAGTALQAHSNLVMSVAFSPDGATLASGSYDKTVVLWNVAARSRIGNPLSGHTDVVRSVAFSPCGTWLASGSNDMTVRVWEVKTGNVIRELKGHSSVVISVAFSHNGAYIASGSGDKTVRLWNAKTGQPAQQILSGHLNQVTSIAFSPNGSHIISGSHDSTIRAWNIDPNLIVNQPNDPPNAFAWPASPYELSPHPDHLGWVSHDQRSLAFWLPPYYQQPESFPGSRSQIYYPRVFLDYSKFVHGTAWTNVATDSIKRSSG</sequence>
<dbReference type="Pfam" id="PF24883">
    <property type="entry name" value="NPHP3_N"/>
    <property type="match status" value="1"/>
</dbReference>
<dbReference type="SMART" id="SM00320">
    <property type="entry name" value="WD40"/>
    <property type="match status" value="14"/>
</dbReference>
<dbReference type="PANTHER" id="PTHR19879">
    <property type="entry name" value="TRANSCRIPTION INITIATION FACTOR TFIID"/>
    <property type="match status" value="1"/>
</dbReference>
<feature type="repeat" description="WD" evidence="3">
    <location>
        <begin position="1038"/>
        <end position="1079"/>
    </location>
</feature>
<dbReference type="Proteomes" id="UP000012065">
    <property type="component" value="Unassembled WGS sequence"/>
</dbReference>
<feature type="repeat" description="WD" evidence="3">
    <location>
        <begin position="1297"/>
        <end position="1338"/>
    </location>
</feature>
<dbReference type="SUPFAM" id="SSF50978">
    <property type="entry name" value="WD40 repeat-like"/>
    <property type="match status" value="1"/>
</dbReference>
<evidence type="ECO:0000313" key="6">
    <source>
        <dbReference type="Proteomes" id="UP000012065"/>
    </source>
</evidence>
<feature type="repeat" description="WD" evidence="3">
    <location>
        <begin position="1425"/>
        <end position="1466"/>
    </location>
</feature>
<dbReference type="Gene3D" id="3.40.50.300">
    <property type="entry name" value="P-loop containing nucleotide triphosphate hydrolases"/>
    <property type="match status" value="1"/>
</dbReference>
<dbReference type="InterPro" id="IPR015943">
    <property type="entry name" value="WD40/YVTN_repeat-like_dom_sf"/>
</dbReference>
<evidence type="ECO:0000256" key="2">
    <source>
        <dbReference type="ARBA" id="ARBA00022737"/>
    </source>
</evidence>
<feature type="repeat" description="WD" evidence="3">
    <location>
        <begin position="1083"/>
        <end position="1124"/>
    </location>
</feature>
<dbReference type="Pfam" id="PF00400">
    <property type="entry name" value="WD40"/>
    <property type="match status" value="13"/>
</dbReference>
<feature type="repeat" description="WD" evidence="3">
    <location>
        <begin position="1254"/>
        <end position="1287"/>
    </location>
</feature>
<feature type="repeat" description="WD" evidence="3">
    <location>
        <begin position="1382"/>
        <end position="1423"/>
    </location>
</feature>
<dbReference type="InterPro" id="IPR019775">
    <property type="entry name" value="WD40_repeat_CS"/>
</dbReference>
<dbReference type="HOGENOM" id="CLU_000288_6_3_1"/>
<reference evidence="5 6" key="1">
    <citation type="journal article" date="2013" name="J. Biotechnol.">
        <title>Establishment and interpretation of the genome sequence of the phytopathogenic fungus Rhizoctonia solani AG1-IB isolate 7/3/14.</title>
        <authorList>
            <person name="Wibberg D.W."/>
            <person name="Jelonek L.J."/>
            <person name="Rupp O.R."/>
            <person name="Hennig M.H."/>
            <person name="Eikmeyer F.E."/>
            <person name="Goesmann A.G."/>
            <person name="Hartmann A.H."/>
            <person name="Borriss R.B."/>
            <person name="Grosch R.G."/>
            <person name="Puehler A.P."/>
            <person name="Schlueter A.S."/>
        </authorList>
    </citation>
    <scope>NUCLEOTIDE SEQUENCE [LARGE SCALE GENOMIC DNA]</scope>
    <source>
        <strain evidence="6">AG1-IB / isolate 7/3/14</strain>
    </source>
</reference>
<dbReference type="PRINTS" id="PR00320">
    <property type="entry name" value="GPROTEINBRPT"/>
</dbReference>
<dbReference type="PANTHER" id="PTHR19879:SF9">
    <property type="entry name" value="TRANSCRIPTION INITIATION FACTOR TFIID SUBUNIT 5"/>
    <property type="match status" value="1"/>
</dbReference>
<dbReference type="SUPFAM" id="SSF52540">
    <property type="entry name" value="P-loop containing nucleoside triphosphate hydrolases"/>
    <property type="match status" value="1"/>
</dbReference>
<dbReference type="InterPro" id="IPR056884">
    <property type="entry name" value="NPHP3-like_N"/>
</dbReference>
<dbReference type="SUPFAM" id="SSF50998">
    <property type="entry name" value="Quinoprotein alcohol dehydrogenase-like"/>
    <property type="match status" value="1"/>
</dbReference>
<evidence type="ECO:0000256" key="1">
    <source>
        <dbReference type="ARBA" id="ARBA00022574"/>
    </source>
</evidence>
<gene>
    <name evidence="5" type="ORF">BN14_09857</name>
</gene>
<dbReference type="PROSITE" id="PS50082">
    <property type="entry name" value="WD_REPEATS_2"/>
    <property type="match status" value="14"/>
</dbReference>
<feature type="domain" description="Nephrocystin 3-like N-terminal" evidence="4">
    <location>
        <begin position="313"/>
        <end position="474"/>
    </location>
</feature>
<keyword evidence="1 3" id="KW-0853">WD repeat</keyword>
<feature type="repeat" description="WD" evidence="3">
    <location>
        <begin position="862"/>
        <end position="903"/>
    </location>
</feature>
<dbReference type="InterPro" id="IPR036322">
    <property type="entry name" value="WD40_repeat_dom_sf"/>
</dbReference>
<dbReference type="PROSITE" id="PS50294">
    <property type="entry name" value="WD_REPEATS_REGION"/>
    <property type="match status" value="12"/>
</dbReference>
<dbReference type="InterPro" id="IPR020472">
    <property type="entry name" value="WD40_PAC1"/>
</dbReference>
<dbReference type="InterPro" id="IPR011047">
    <property type="entry name" value="Quinoprotein_ADH-like_sf"/>
</dbReference>
<keyword evidence="2" id="KW-0677">Repeat</keyword>
<evidence type="ECO:0000313" key="5">
    <source>
        <dbReference type="EMBL" id="CCO35737.1"/>
    </source>
</evidence>
<feature type="repeat" description="WD" evidence="3">
    <location>
        <begin position="1125"/>
        <end position="1159"/>
    </location>
</feature>
<dbReference type="EMBL" id="CAOJ01015051">
    <property type="protein sequence ID" value="CCO35737.1"/>
    <property type="molecule type" value="Genomic_DNA"/>
</dbReference>
<dbReference type="InterPro" id="IPR027417">
    <property type="entry name" value="P-loop_NTPase"/>
</dbReference>
<name>M5CG97_THACB</name>